<keyword evidence="2" id="KW-0472">Membrane</keyword>
<evidence type="ECO:0000256" key="2">
    <source>
        <dbReference type="SAM" id="Phobius"/>
    </source>
</evidence>
<organism evidence="3 4">
    <name type="scientific">Nostoc parmelioides FACHB-3921</name>
    <dbReference type="NCBI Taxonomy" id="2692909"/>
    <lineage>
        <taxon>Bacteria</taxon>
        <taxon>Bacillati</taxon>
        <taxon>Cyanobacteriota</taxon>
        <taxon>Cyanophyceae</taxon>
        <taxon>Nostocales</taxon>
        <taxon>Nostocaceae</taxon>
        <taxon>Nostoc</taxon>
    </lineage>
</organism>
<comment type="caution">
    <text evidence="3">The sequence shown here is derived from an EMBL/GenBank/DDBJ whole genome shotgun (WGS) entry which is preliminary data.</text>
</comment>
<name>A0ABR8BMX1_9NOSO</name>
<reference evidence="3 4" key="1">
    <citation type="journal article" date="2020" name="ISME J.">
        <title>Comparative genomics reveals insights into cyanobacterial evolution and habitat adaptation.</title>
        <authorList>
            <person name="Chen M.Y."/>
            <person name="Teng W.K."/>
            <person name="Zhao L."/>
            <person name="Hu C.X."/>
            <person name="Zhou Y.K."/>
            <person name="Han B.P."/>
            <person name="Song L.R."/>
            <person name="Shu W.S."/>
        </authorList>
    </citation>
    <scope>NUCLEOTIDE SEQUENCE [LARGE SCALE GENOMIC DNA]</scope>
    <source>
        <strain evidence="3 4">FACHB-3921</strain>
    </source>
</reference>
<keyword evidence="2" id="KW-0812">Transmembrane</keyword>
<evidence type="ECO:0000313" key="4">
    <source>
        <dbReference type="Proteomes" id="UP000621307"/>
    </source>
</evidence>
<gene>
    <name evidence="3" type="ORF">H6G14_30175</name>
</gene>
<accession>A0ABR8BMX1</accession>
<evidence type="ECO:0000256" key="1">
    <source>
        <dbReference type="SAM" id="MobiDB-lite"/>
    </source>
</evidence>
<dbReference type="SUPFAM" id="SSF52540">
    <property type="entry name" value="P-loop containing nucleoside triphosphate hydrolases"/>
    <property type="match status" value="1"/>
</dbReference>
<dbReference type="InterPro" id="IPR027417">
    <property type="entry name" value="P-loop_NTPase"/>
</dbReference>
<feature type="transmembrane region" description="Helical" evidence="2">
    <location>
        <begin position="20"/>
        <end position="38"/>
    </location>
</feature>
<evidence type="ECO:0000313" key="3">
    <source>
        <dbReference type="EMBL" id="MBD2255478.1"/>
    </source>
</evidence>
<feature type="region of interest" description="Disordered" evidence="1">
    <location>
        <begin position="221"/>
        <end position="244"/>
    </location>
</feature>
<dbReference type="EMBL" id="JACJQL010000098">
    <property type="protein sequence ID" value="MBD2255478.1"/>
    <property type="molecule type" value="Genomic_DNA"/>
</dbReference>
<proteinExistence type="predicted"/>
<dbReference type="Proteomes" id="UP000621307">
    <property type="component" value="Unassembled WGS sequence"/>
</dbReference>
<protein>
    <submittedName>
        <fullName evidence="3">Uncharacterized protein</fullName>
    </submittedName>
</protein>
<keyword evidence="2" id="KW-1133">Transmembrane helix</keyword>
<sequence>MQEIEQFNENLRRERKASTLLVGALLVGGLATTVPLFTDSIKHSKVLFCRVNSDCRGSSVRRGIAYIIDNERRNQLFDINIRVLRVLPPEDSTAYLFGIGGSIALLAAYAASKSLTDKQEKAIHSQFALLKIKALENDILTQNHLDLTAFSKAQQSEITKQAIARQTAEIIEAMKSPGEQQLDHLNGTLHGELSLKNHELQISEMDKVIADNKLQVAETNKKLSKLSSTPQDEHSSSTQSPSEQLKDTLINALKNHEDGYLWKIINSLKPLWLIGNQGSGKTYTATAIALIRKYCLDAPIHQLIDRHATGDNADVWQLLEATSKAESEDEISTAFDDCCDRWLQRIKEKPSKKQQVIVDEFTNLKSLCGDTAIAFFKMSLTDTRKAKEYLLGITHNATNESFPDGTAAARKSGTILLEKFSANGETPLSRVVVRYGLVDENGNNLEDEERTLPNWMHPERVYQHFNGKPINFED</sequence>
<feature type="compositionally biased region" description="Polar residues" evidence="1">
    <location>
        <begin position="225"/>
        <end position="243"/>
    </location>
</feature>
<keyword evidence="4" id="KW-1185">Reference proteome</keyword>
<dbReference type="RefSeq" id="WP_190572389.1">
    <property type="nucleotide sequence ID" value="NZ_JACJQL010000098.1"/>
</dbReference>